<reference evidence="2 3" key="1">
    <citation type="submission" date="2018-08" db="EMBL/GenBank/DDBJ databases">
        <title>A genome reference for cultivated species of the human gut microbiota.</title>
        <authorList>
            <person name="Zou Y."/>
            <person name="Xue W."/>
            <person name="Luo G."/>
        </authorList>
    </citation>
    <scope>NUCLEOTIDE SEQUENCE [LARGE SCALE GENOMIC DNA]</scope>
    <source>
        <strain evidence="2 3">AF21-27</strain>
    </source>
</reference>
<proteinExistence type="predicted"/>
<feature type="transmembrane region" description="Helical" evidence="1">
    <location>
        <begin position="587"/>
        <end position="612"/>
    </location>
</feature>
<feature type="transmembrane region" description="Helical" evidence="1">
    <location>
        <begin position="457"/>
        <end position="490"/>
    </location>
</feature>
<dbReference type="AlphaFoldDB" id="A0A412K4Q4"/>
<dbReference type="Proteomes" id="UP000285462">
    <property type="component" value="Unassembled WGS sequence"/>
</dbReference>
<accession>A0A412K4Q4</accession>
<feature type="transmembrane region" description="Helical" evidence="1">
    <location>
        <begin position="26"/>
        <end position="50"/>
    </location>
</feature>
<organism evidence="2 3">
    <name type="scientific">Bifidobacterium adolescentis</name>
    <dbReference type="NCBI Taxonomy" id="1680"/>
    <lineage>
        <taxon>Bacteria</taxon>
        <taxon>Bacillati</taxon>
        <taxon>Actinomycetota</taxon>
        <taxon>Actinomycetes</taxon>
        <taxon>Bifidobacteriales</taxon>
        <taxon>Bifidobacteriaceae</taxon>
        <taxon>Bifidobacterium</taxon>
    </lineage>
</organism>
<keyword evidence="1" id="KW-0472">Membrane</keyword>
<name>A0A412K4Q4_BIFAD</name>
<feature type="transmembrane region" description="Helical" evidence="1">
    <location>
        <begin position="407"/>
        <end position="427"/>
    </location>
</feature>
<sequence length="726" mass="81264">MVWMREKNVTENAENMPMKFVKKASTYVSAHCCLAVTIVFTILLVAVAILPLSPININYEAKFDRNINKESVTFVFDTYDPKPSLGRQSAIGEGNTALIRVDPVNYSSSTLTIGIKAKNSNVRLISVNAVVHSDGRDWCTAASLPAEAFHIQSRNGTIFFRAESQALSHFNWQIRQKSALKVGIVAVLAMLYLLIISRMTVFSRVRRGYFAASSVVTAGILMFLFYLWFGRTGLAASKFPYRTIISGLLVVVVLLVVLNNRARNFSASKRNLTCIVDYIFAAVFTVGQFVVYLKYYSHSNDEMAHLSYVAYERVHNQLVPKFEDIRIYRDAVNPTGHISLNDSVQFNQLGHPPLYYLIMSHMPGITNTGAEVTYHLGVLRCESFALGFVGILLCFYLGYTRIARIPLLHLLYALMIVSPPNLIFVMSGLNNDTLAFTCVTILVFGCIRFIERRYTLCTFLLIAIGAASTLLTKLTAGMIVGCIALLIVGYGLLREHARKAILRKEFACSLPIYILPIAYYATLIMRYGTVQPSYQKLALGEYLSGPFYTPITKRLDMSLSQYLVYYWTNFVHSWCAIPYASDIQRPTLTAFGLDSIAVTCVLLLPLVIIVCAKARLSKYIALGVAGTWIVMLYQFWSALKGFYRNGYAGAFQSRYYLCAISIFAFAIIALILQYFAKPADNDLCRDDRSLTGLGNWLCSVFAIMLIIDGYISSFLYHAPELTVFAG</sequence>
<keyword evidence="1" id="KW-0812">Transmembrane</keyword>
<feature type="transmembrane region" description="Helical" evidence="1">
    <location>
        <begin position="272"/>
        <end position="293"/>
    </location>
</feature>
<evidence type="ECO:0000313" key="2">
    <source>
        <dbReference type="EMBL" id="RGS63780.1"/>
    </source>
</evidence>
<protein>
    <submittedName>
        <fullName evidence="2">Uncharacterized protein</fullName>
    </submittedName>
</protein>
<dbReference type="EMBL" id="QRVT01000011">
    <property type="protein sequence ID" value="RGS63780.1"/>
    <property type="molecule type" value="Genomic_DNA"/>
</dbReference>
<feature type="transmembrane region" description="Helical" evidence="1">
    <location>
        <begin position="383"/>
        <end position="400"/>
    </location>
</feature>
<gene>
    <name evidence="2" type="ORF">DWX79_09460</name>
</gene>
<feature type="transmembrane region" description="Helical" evidence="1">
    <location>
        <begin position="178"/>
        <end position="196"/>
    </location>
</feature>
<evidence type="ECO:0000313" key="3">
    <source>
        <dbReference type="Proteomes" id="UP000285462"/>
    </source>
</evidence>
<feature type="transmembrane region" description="Helical" evidence="1">
    <location>
        <begin position="510"/>
        <end position="528"/>
    </location>
</feature>
<feature type="transmembrane region" description="Helical" evidence="1">
    <location>
        <begin position="433"/>
        <end position="450"/>
    </location>
</feature>
<feature type="transmembrane region" description="Helical" evidence="1">
    <location>
        <begin position="208"/>
        <end position="229"/>
    </location>
</feature>
<feature type="transmembrane region" description="Helical" evidence="1">
    <location>
        <begin position="241"/>
        <end position="260"/>
    </location>
</feature>
<feature type="transmembrane region" description="Helical" evidence="1">
    <location>
        <begin position="696"/>
        <end position="716"/>
    </location>
</feature>
<comment type="caution">
    <text evidence="2">The sequence shown here is derived from an EMBL/GenBank/DDBJ whole genome shotgun (WGS) entry which is preliminary data.</text>
</comment>
<keyword evidence="1" id="KW-1133">Transmembrane helix</keyword>
<evidence type="ECO:0000256" key="1">
    <source>
        <dbReference type="SAM" id="Phobius"/>
    </source>
</evidence>
<feature type="transmembrane region" description="Helical" evidence="1">
    <location>
        <begin position="654"/>
        <end position="675"/>
    </location>
</feature>
<feature type="transmembrane region" description="Helical" evidence="1">
    <location>
        <begin position="619"/>
        <end position="639"/>
    </location>
</feature>